<name>A0A8T0GCR4_CERPU</name>
<dbReference type="EMBL" id="CM026432">
    <property type="protein sequence ID" value="KAG0556843.1"/>
    <property type="molecule type" value="Genomic_DNA"/>
</dbReference>
<reference evidence="2 3" key="1">
    <citation type="submission" date="2020-06" db="EMBL/GenBank/DDBJ databases">
        <title>WGS assembly of Ceratodon purpureus strain R40.</title>
        <authorList>
            <person name="Carey S.B."/>
            <person name="Jenkins J."/>
            <person name="Shu S."/>
            <person name="Lovell J.T."/>
            <person name="Sreedasyam A."/>
            <person name="Maumus F."/>
            <person name="Tiley G.P."/>
            <person name="Fernandez-Pozo N."/>
            <person name="Barry K."/>
            <person name="Chen C."/>
            <person name="Wang M."/>
            <person name="Lipzen A."/>
            <person name="Daum C."/>
            <person name="Saski C.A."/>
            <person name="Payton A.C."/>
            <person name="Mcbreen J.C."/>
            <person name="Conrad R.E."/>
            <person name="Kollar L.M."/>
            <person name="Olsson S."/>
            <person name="Huttunen S."/>
            <person name="Landis J.B."/>
            <person name="Wickett N.J."/>
            <person name="Johnson M.G."/>
            <person name="Rensing S.A."/>
            <person name="Grimwood J."/>
            <person name="Schmutz J."/>
            <person name="Mcdaniel S.F."/>
        </authorList>
    </citation>
    <scope>NUCLEOTIDE SEQUENCE [LARGE SCALE GENOMIC DNA]</scope>
    <source>
        <strain evidence="2 3">R40</strain>
    </source>
</reference>
<dbReference type="Proteomes" id="UP000822688">
    <property type="component" value="Chromosome 11"/>
</dbReference>
<dbReference type="PANTHER" id="PTHR34673">
    <property type="entry name" value="COLD-REGULATED PROTEIN"/>
    <property type="match status" value="1"/>
</dbReference>
<dbReference type="PANTHER" id="PTHR34673:SF1">
    <property type="entry name" value="COLD-REGULATED PROTEIN"/>
    <property type="match status" value="1"/>
</dbReference>
<feature type="transmembrane region" description="Helical" evidence="1">
    <location>
        <begin position="27"/>
        <end position="47"/>
    </location>
</feature>
<accession>A0A8T0GCR4</accession>
<proteinExistence type="predicted"/>
<keyword evidence="1" id="KW-1133">Transmembrane helix</keyword>
<keyword evidence="1" id="KW-0812">Transmembrane</keyword>
<evidence type="ECO:0000313" key="3">
    <source>
        <dbReference type="Proteomes" id="UP000822688"/>
    </source>
</evidence>
<protein>
    <submittedName>
        <fullName evidence="2">Uncharacterized protein</fullName>
    </submittedName>
</protein>
<keyword evidence="1" id="KW-0472">Membrane</keyword>
<sequence length="73" mass="8173">MAIPLCVQCGTRQNPCRCKIVGPTLGVVAFLITAVVEWPLGVVLYCFKKQRARRLLHHPNRVVYPRVASAIPF</sequence>
<comment type="caution">
    <text evidence="2">The sequence shown here is derived from an EMBL/GenBank/DDBJ whole genome shotgun (WGS) entry which is preliminary data.</text>
</comment>
<organism evidence="2 3">
    <name type="scientific">Ceratodon purpureus</name>
    <name type="common">Fire moss</name>
    <name type="synonym">Dicranum purpureum</name>
    <dbReference type="NCBI Taxonomy" id="3225"/>
    <lineage>
        <taxon>Eukaryota</taxon>
        <taxon>Viridiplantae</taxon>
        <taxon>Streptophyta</taxon>
        <taxon>Embryophyta</taxon>
        <taxon>Bryophyta</taxon>
        <taxon>Bryophytina</taxon>
        <taxon>Bryopsida</taxon>
        <taxon>Dicranidae</taxon>
        <taxon>Pseudoditrichales</taxon>
        <taxon>Ditrichaceae</taxon>
        <taxon>Ceratodon</taxon>
    </lineage>
</organism>
<evidence type="ECO:0000256" key="1">
    <source>
        <dbReference type="SAM" id="Phobius"/>
    </source>
</evidence>
<keyword evidence="3" id="KW-1185">Reference proteome</keyword>
<evidence type="ECO:0000313" key="2">
    <source>
        <dbReference type="EMBL" id="KAG0556843.1"/>
    </source>
</evidence>
<dbReference type="AlphaFoldDB" id="A0A8T0GCR4"/>
<gene>
    <name evidence="2" type="ORF">KC19_11G083400</name>
</gene>